<keyword evidence="2" id="KW-1185">Reference proteome</keyword>
<organism evidence="1 2">
    <name type="scientific">Ureibacillus thermosphaericus</name>
    <dbReference type="NCBI Taxonomy" id="51173"/>
    <lineage>
        <taxon>Bacteria</taxon>
        <taxon>Bacillati</taxon>
        <taxon>Bacillota</taxon>
        <taxon>Bacilli</taxon>
        <taxon>Bacillales</taxon>
        <taxon>Caryophanaceae</taxon>
        <taxon>Ureibacillus</taxon>
    </lineage>
</organism>
<name>A0A840PV24_URETH</name>
<comment type="caution">
    <text evidence="1">The sequence shown here is derived from an EMBL/GenBank/DDBJ whole genome shotgun (WGS) entry which is preliminary data.</text>
</comment>
<reference evidence="1 2" key="1">
    <citation type="submission" date="2020-08" db="EMBL/GenBank/DDBJ databases">
        <title>Genomic Encyclopedia of Type Strains, Phase IV (KMG-IV): sequencing the most valuable type-strain genomes for metagenomic binning, comparative biology and taxonomic classification.</title>
        <authorList>
            <person name="Goeker M."/>
        </authorList>
    </citation>
    <scope>NUCLEOTIDE SEQUENCE [LARGE SCALE GENOMIC DNA]</scope>
    <source>
        <strain evidence="1 2">DSM 10633</strain>
    </source>
</reference>
<evidence type="ECO:0000313" key="2">
    <source>
        <dbReference type="Proteomes" id="UP000557217"/>
    </source>
</evidence>
<dbReference type="EMBL" id="JACHGZ010000027">
    <property type="protein sequence ID" value="MBB5149730.1"/>
    <property type="molecule type" value="Genomic_DNA"/>
</dbReference>
<evidence type="ECO:0000313" key="1">
    <source>
        <dbReference type="EMBL" id="MBB5149730.1"/>
    </source>
</evidence>
<accession>A0A840PV24</accession>
<protein>
    <submittedName>
        <fullName evidence="1">Uncharacterized protein</fullName>
    </submittedName>
</protein>
<gene>
    <name evidence="1" type="ORF">HNR36_002122</name>
</gene>
<proteinExistence type="predicted"/>
<dbReference type="Proteomes" id="UP000557217">
    <property type="component" value="Unassembled WGS sequence"/>
</dbReference>
<dbReference type="AlphaFoldDB" id="A0A840PV24"/>
<sequence length="37" mass="4113">MEILNIGCVKSSKVFLRAILDNTNTEIIGNCNKSFLL</sequence>